<keyword evidence="1" id="KW-0472">Membrane</keyword>
<dbReference type="Proteomes" id="UP000440125">
    <property type="component" value="Unassembled WGS sequence"/>
</dbReference>
<sequence length="51" mass="5451">MIVVNVFVLLTAATSASPSSIPFENFFGFLLAGLAILAGIGYYLLMRKKAI</sequence>
<gene>
    <name evidence="2" type="ORF">D1867_10830</name>
</gene>
<dbReference type="EMBL" id="WFIY01000004">
    <property type="protein sequence ID" value="MUM65725.1"/>
    <property type="molecule type" value="Genomic_DNA"/>
</dbReference>
<evidence type="ECO:0000256" key="1">
    <source>
        <dbReference type="SAM" id="Phobius"/>
    </source>
</evidence>
<protein>
    <submittedName>
        <fullName evidence="2">LPXTG cell wall anchor domain-containing protein</fullName>
    </submittedName>
</protein>
<keyword evidence="3" id="KW-1185">Reference proteome</keyword>
<dbReference type="NCBIfam" id="TIGR01167">
    <property type="entry name" value="LPXTG_anchor"/>
    <property type="match status" value="1"/>
</dbReference>
<organism evidence="2 3">
    <name type="scientific">Acidianus infernus</name>
    <dbReference type="NCBI Taxonomy" id="12915"/>
    <lineage>
        <taxon>Archaea</taxon>
        <taxon>Thermoproteota</taxon>
        <taxon>Thermoprotei</taxon>
        <taxon>Sulfolobales</taxon>
        <taxon>Sulfolobaceae</taxon>
        <taxon>Acidianus</taxon>
    </lineage>
</organism>
<accession>A0A6A9QHD0</accession>
<comment type="caution">
    <text evidence="2">The sequence shown here is derived from an EMBL/GenBank/DDBJ whole genome shotgun (WGS) entry which is preliminary data.</text>
</comment>
<dbReference type="AlphaFoldDB" id="A0A6A9QHD0"/>
<evidence type="ECO:0000313" key="2">
    <source>
        <dbReference type="EMBL" id="MUM65725.1"/>
    </source>
</evidence>
<reference evidence="2 3" key="1">
    <citation type="submission" date="2019-10" db="EMBL/GenBank/DDBJ databases">
        <title>Genome Sequences from Six Type Strain Members of the Archaeal Family Sulfolobaceae: Acidianus ambivalens, Acidianus infernus, Metallosphaera prunae, Stygiolobus azoricus, Sulfolobus metallicus, and Sulfurisphaera ohwakuensis.</title>
        <authorList>
            <person name="Counts J.A."/>
            <person name="Kelly R.M."/>
        </authorList>
    </citation>
    <scope>NUCLEOTIDE SEQUENCE [LARGE SCALE GENOMIC DNA]</scope>
    <source>
        <strain evidence="2 3">DSM 3191</strain>
    </source>
</reference>
<dbReference type="RefSeq" id="WP_155864146.1">
    <property type="nucleotide sequence ID" value="NZ_WFIY01000004.1"/>
</dbReference>
<keyword evidence="1" id="KW-0812">Transmembrane</keyword>
<feature type="transmembrane region" description="Helical" evidence="1">
    <location>
        <begin position="26"/>
        <end position="45"/>
    </location>
</feature>
<keyword evidence="1" id="KW-1133">Transmembrane helix</keyword>
<evidence type="ECO:0000313" key="3">
    <source>
        <dbReference type="Proteomes" id="UP000440125"/>
    </source>
</evidence>
<name>A0A6A9QHD0_ACIIN</name>
<proteinExistence type="predicted"/>